<dbReference type="EMBL" id="ML170371">
    <property type="protein sequence ID" value="TDL14209.1"/>
    <property type="molecule type" value="Genomic_DNA"/>
</dbReference>
<gene>
    <name evidence="15" type="ORF">BD410DRAFT_865598</name>
</gene>
<keyword evidence="11 14" id="KW-0472">Membrane</keyword>
<dbReference type="GO" id="GO:0070762">
    <property type="term" value="C:nuclear pore transmembrane ring"/>
    <property type="evidence" value="ECO:0007669"/>
    <property type="project" value="TreeGrafter"/>
</dbReference>
<evidence type="ECO:0000256" key="10">
    <source>
        <dbReference type="ARBA" id="ARBA00023132"/>
    </source>
</evidence>
<dbReference type="GO" id="GO:0015031">
    <property type="term" value="P:protein transport"/>
    <property type="evidence" value="ECO:0007669"/>
    <property type="project" value="UniProtKB-KW"/>
</dbReference>
<keyword evidence="12" id="KW-0539">Nucleus</keyword>
<keyword evidence="9" id="KW-0811">Translocation</keyword>
<keyword evidence="6" id="KW-0509">mRNA transport</keyword>
<keyword evidence="4" id="KW-0813">Transport</keyword>
<evidence type="ECO:0000313" key="15">
    <source>
        <dbReference type="EMBL" id="TDL14209.1"/>
    </source>
</evidence>
<accession>A0A4Y7PI36</accession>
<feature type="transmembrane region" description="Helical" evidence="14">
    <location>
        <begin position="15"/>
        <end position="35"/>
    </location>
</feature>
<dbReference type="PANTHER" id="PTHR13269:SF6">
    <property type="entry name" value="NUCLEOPORIN NDC1"/>
    <property type="match status" value="1"/>
</dbReference>
<feature type="region of interest" description="Disordered" evidence="13">
    <location>
        <begin position="254"/>
        <end position="278"/>
    </location>
</feature>
<dbReference type="OrthoDB" id="67850at2759"/>
<evidence type="ECO:0000256" key="5">
    <source>
        <dbReference type="ARBA" id="ARBA00022692"/>
    </source>
</evidence>
<proteinExistence type="inferred from homology"/>
<reference evidence="15 16" key="1">
    <citation type="submission" date="2018-06" db="EMBL/GenBank/DDBJ databases">
        <title>A transcriptomic atlas of mushroom development highlights an independent origin of complex multicellularity.</title>
        <authorList>
            <consortium name="DOE Joint Genome Institute"/>
            <person name="Krizsan K."/>
            <person name="Almasi E."/>
            <person name="Merenyi Z."/>
            <person name="Sahu N."/>
            <person name="Viragh M."/>
            <person name="Koszo T."/>
            <person name="Mondo S."/>
            <person name="Kiss B."/>
            <person name="Balint B."/>
            <person name="Kues U."/>
            <person name="Barry K."/>
            <person name="Hegedus J.C."/>
            <person name="Henrissat B."/>
            <person name="Johnson J."/>
            <person name="Lipzen A."/>
            <person name="Ohm R."/>
            <person name="Nagy I."/>
            <person name="Pangilinan J."/>
            <person name="Yan J."/>
            <person name="Xiong Y."/>
            <person name="Grigoriev I.V."/>
            <person name="Hibbett D.S."/>
            <person name="Nagy L.G."/>
        </authorList>
    </citation>
    <scope>NUCLEOTIDE SEQUENCE [LARGE SCALE GENOMIC DNA]</scope>
    <source>
        <strain evidence="15 16">SZMC22713</strain>
    </source>
</reference>
<comment type="similarity">
    <text evidence="3">Belongs to the NDC1 family.</text>
</comment>
<evidence type="ECO:0008006" key="17">
    <source>
        <dbReference type="Google" id="ProtNLM"/>
    </source>
</evidence>
<dbReference type="Pfam" id="PF09531">
    <property type="entry name" value="Ndc1_Nup"/>
    <property type="match status" value="1"/>
</dbReference>
<protein>
    <recommendedName>
        <fullName evidence="17">Nucleoporin protein Ndc1-Nup</fullName>
    </recommendedName>
</protein>
<name>A0A4Y7PI36_9AGAM</name>
<evidence type="ECO:0000256" key="13">
    <source>
        <dbReference type="SAM" id="MobiDB-lite"/>
    </source>
</evidence>
<dbReference type="GO" id="GO:0005816">
    <property type="term" value="C:spindle pole body"/>
    <property type="evidence" value="ECO:0007669"/>
    <property type="project" value="TreeGrafter"/>
</dbReference>
<evidence type="ECO:0000256" key="11">
    <source>
        <dbReference type="ARBA" id="ARBA00023136"/>
    </source>
</evidence>
<dbReference type="GO" id="GO:0030674">
    <property type="term" value="F:protein-macromolecule adaptor activity"/>
    <property type="evidence" value="ECO:0007669"/>
    <property type="project" value="TreeGrafter"/>
</dbReference>
<dbReference type="AlphaFoldDB" id="A0A4Y7PI36"/>
<dbReference type="GO" id="GO:0031965">
    <property type="term" value="C:nuclear membrane"/>
    <property type="evidence" value="ECO:0007669"/>
    <property type="project" value="UniProtKB-SubCell"/>
</dbReference>
<dbReference type="VEuPathDB" id="FungiDB:BD410DRAFT_865598"/>
<feature type="transmembrane region" description="Helical" evidence="14">
    <location>
        <begin position="100"/>
        <end position="123"/>
    </location>
</feature>
<keyword evidence="7" id="KW-0653">Protein transport</keyword>
<feature type="non-terminal residue" evidence="15">
    <location>
        <position position="1"/>
    </location>
</feature>
<evidence type="ECO:0000256" key="7">
    <source>
        <dbReference type="ARBA" id="ARBA00022927"/>
    </source>
</evidence>
<dbReference type="PANTHER" id="PTHR13269">
    <property type="entry name" value="NUCLEOPORIN NDC1"/>
    <property type="match status" value="1"/>
</dbReference>
<keyword evidence="10" id="KW-0906">Nuclear pore complex</keyword>
<keyword evidence="16" id="KW-1185">Reference proteome</keyword>
<evidence type="ECO:0000313" key="16">
    <source>
        <dbReference type="Proteomes" id="UP000294933"/>
    </source>
</evidence>
<dbReference type="STRING" id="50990.A0A4Y7PI36"/>
<dbReference type="GO" id="GO:0051028">
    <property type="term" value="P:mRNA transport"/>
    <property type="evidence" value="ECO:0007669"/>
    <property type="project" value="UniProtKB-KW"/>
</dbReference>
<evidence type="ECO:0000256" key="4">
    <source>
        <dbReference type="ARBA" id="ARBA00022448"/>
    </source>
</evidence>
<evidence type="ECO:0000256" key="9">
    <source>
        <dbReference type="ARBA" id="ARBA00023010"/>
    </source>
</evidence>
<dbReference type="GO" id="GO:0070631">
    <property type="term" value="P:spindle pole body localization"/>
    <property type="evidence" value="ECO:0007669"/>
    <property type="project" value="TreeGrafter"/>
</dbReference>
<keyword evidence="8 14" id="KW-1133">Transmembrane helix</keyword>
<dbReference type="Proteomes" id="UP000294933">
    <property type="component" value="Unassembled WGS sequence"/>
</dbReference>
<evidence type="ECO:0000256" key="14">
    <source>
        <dbReference type="SAM" id="Phobius"/>
    </source>
</evidence>
<evidence type="ECO:0000256" key="8">
    <source>
        <dbReference type="ARBA" id="ARBA00022989"/>
    </source>
</evidence>
<evidence type="ECO:0000256" key="6">
    <source>
        <dbReference type="ARBA" id="ARBA00022816"/>
    </source>
</evidence>
<dbReference type="InterPro" id="IPR019049">
    <property type="entry name" value="Nucleoporin_prot_Ndc1/Nup"/>
</dbReference>
<evidence type="ECO:0000256" key="2">
    <source>
        <dbReference type="ARBA" id="ARBA00004567"/>
    </source>
</evidence>
<sequence length="557" mass="61573">LFIDRKHPLHINGRLLFILFAQLIAGFSFWLRDVLKDRFAVKWSRHVEGVRFKFLPSCSYAHVVRAYFKKINMLAFILTLAPSLVSMLILALLSTSVATIAFGAIRSIVFPIVYRLPVIHTLLRPFVAHFMRPKYTLTFLWTHSDLIIRAYFLSVTSMFIWEVSSTLLDVCLSLVSNVTDGVKDRALVLVSGMHSTDPYSQRHAIHELVILSSEPVGTARGTIYGDTKYNPSMWSSLVRQSLLLLGKDYQLFRRRGHPPPAPGTSSGCATTKAPEKPSTPIIHKPIYKSAQSSPLSTLVDSIASDGRLTQAVQQTSDEVVGVPELFRSVASTFSSPGRFFSSPAAPPVASSSKAVMPAATTTGDAVVAKALALKDQGLAGEWLGHARNAVRLVGYVVRGTWWKDSGLSGWWTTERKNKVAVKCLPNKDLDALIVELLTNFVSHSLSEDSLGVVQRDIPRVLEALLSFLTALEAYQTELNTTYATLMANENDEMSIGEKNRRELLRVDLALASGWIEDLASSLRTGIGLVVRAFGDRLMAYRFPQDAASRLQAFVDFS</sequence>
<evidence type="ECO:0000256" key="12">
    <source>
        <dbReference type="ARBA" id="ARBA00023242"/>
    </source>
</evidence>
<feature type="transmembrane region" description="Helical" evidence="14">
    <location>
        <begin position="74"/>
        <end position="94"/>
    </location>
</feature>
<evidence type="ECO:0000256" key="3">
    <source>
        <dbReference type="ARBA" id="ARBA00005760"/>
    </source>
</evidence>
<organism evidence="15 16">
    <name type="scientific">Rickenella mellea</name>
    <dbReference type="NCBI Taxonomy" id="50990"/>
    <lineage>
        <taxon>Eukaryota</taxon>
        <taxon>Fungi</taxon>
        <taxon>Dikarya</taxon>
        <taxon>Basidiomycota</taxon>
        <taxon>Agaricomycotina</taxon>
        <taxon>Agaricomycetes</taxon>
        <taxon>Hymenochaetales</taxon>
        <taxon>Rickenellaceae</taxon>
        <taxon>Rickenella</taxon>
    </lineage>
</organism>
<comment type="subcellular location">
    <subcellularLocation>
        <location evidence="1">Nucleus membrane</location>
        <topology evidence="1">Multi-pass membrane protein</topology>
    </subcellularLocation>
    <subcellularLocation>
        <location evidence="2">Nucleus</location>
        <location evidence="2">Nuclear pore complex</location>
    </subcellularLocation>
</comment>
<evidence type="ECO:0000256" key="1">
    <source>
        <dbReference type="ARBA" id="ARBA00004232"/>
    </source>
</evidence>
<keyword evidence="5 14" id="KW-0812">Transmembrane</keyword>
<dbReference type="GO" id="GO:0006999">
    <property type="term" value="P:nuclear pore organization"/>
    <property type="evidence" value="ECO:0007669"/>
    <property type="project" value="TreeGrafter"/>
</dbReference>
<feature type="transmembrane region" description="Helical" evidence="14">
    <location>
        <begin position="135"/>
        <end position="161"/>
    </location>
</feature>